<dbReference type="AlphaFoldDB" id="A0A0C2EPM4"/>
<protein>
    <submittedName>
        <fullName evidence="4">Pre-rRNA processing protein</fullName>
    </submittedName>
</protein>
<reference evidence="4 5" key="1">
    <citation type="journal article" date="2014" name="BMC Genomics">
        <title>Comparative genomics of the major fungal agents of human and animal Sporotrichosis: Sporothrix schenckii and Sporothrix brasiliensis.</title>
        <authorList>
            <person name="Teixeira M.M."/>
            <person name="de Almeida L.G."/>
            <person name="Kubitschek-Barreira P."/>
            <person name="Alves F.L."/>
            <person name="Kioshima E.S."/>
            <person name="Abadio A.K."/>
            <person name="Fernandes L."/>
            <person name="Derengowski L.S."/>
            <person name="Ferreira K.S."/>
            <person name="Souza R.C."/>
            <person name="Ruiz J.C."/>
            <person name="de Andrade N.C."/>
            <person name="Paes H.C."/>
            <person name="Nicola A.M."/>
            <person name="Albuquerque P."/>
            <person name="Gerber A.L."/>
            <person name="Martins V.P."/>
            <person name="Peconick L.D."/>
            <person name="Neto A.V."/>
            <person name="Chaucanez C.B."/>
            <person name="Silva P.A."/>
            <person name="Cunha O.L."/>
            <person name="de Oliveira F.F."/>
            <person name="dos Santos T.C."/>
            <person name="Barros A.L."/>
            <person name="Soares M.A."/>
            <person name="de Oliveira L.M."/>
            <person name="Marini M.M."/>
            <person name="Villalobos-Duno H."/>
            <person name="Cunha M.M."/>
            <person name="de Hoog S."/>
            <person name="da Silveira J.F."/>
            <person name="Henrissat B."/>
            <person name="Nino-Vega G.A."/>
            <person name="Cisalpino P.S."/>
            <person name="Mora-Montes H.M."/>
            <person name="Almeida S.R."/>
            <person name="Stajich J.E."/>
            <person name="Lopes-Bezerra L.M."/>
            <person name="Vasconcelos A.T."/>
            <person name="Felipe M.S."/>
        </authorList>
    </citation>
    <scope>NUCLEOTIDE SEQUENCE [LARGE SCALE GENOMIC DNA]</scope>
    <source>
        <strain evidence="4 5">5110</strain>
    </source>
</reference>
<evidence type="ECO:0000256" key="3">
    <source>
        <dbReference type="SAM" id="MobiDB-lite"/>
    </source>
</evidence>
<evidence type="ECO:0000256" key="1">
    <source>
        <dbReference type="ARBA" id="ARBA00006524"/>
    </source>
</evidence>
<evidence type="ECO:0000313" key="5">
    <source>
        <dbReference type="Proteomes" id="UP000031575"/>
    </source>
</evidence>
<feature type="region of interest" description="Disordered" evidence="3">
    <location>
        <begin position="139"/>
        <end position="220"/>
    </location>
</feature>
<evidence type="ECO:0000313" key="4">
    <source>
        <dbReference type="EMBL" id="KIH88189.1"/>
    </source>
</evidence>
<dbReference type="EMBL" id="AWTV01000009">
    <property type="protein sequence ID" value="KIH88189.1"/>
    <property type="molecule type" value="Genomic_DNA"/>
</dbReference>
<dbReference type="HOGENOM" id="CLU_074896_0_2_1"/>
<name>A0A0C2EPM4_9PEZI</name>
<accession>A0A0C2EPM4</accession>
<dbReference type="RefSeq" id="XP_040616199.1">
    <property type="nucleotide sequence ID" value="XM_040766051.1"/>
</dbReference>
<dbReference type="InterPro" id="IPR019398">
    <property type="entry name" value="Pre-rRNA_process_TSR2"/>
</dbReference>
<dbReference type="OrthoDB" id="263560at2759"/>
<evidence type="ECO:0000256" key="2">
    <source>
        <dbReference type="ARBA" id="ARBA00022552"/>
    </source>
</evidence>
<comment type="caution">
    <text evidence="4">The sequence shown here is derived from an EMBL/GenBank/DDBJ whole genome shotgun (WGS) entry which is preliminary data.</text>
</comment>
<dbReference type="VEuPathDB" id="FungiDB:SPBR_07797"/>
<keyword evidence="5" id="KW-1185">Reference proteome</keyword>
<dbReference type="GeneID" id="63680972"/>
<sequence length="220" mass="23829">MAAQAPSRQTCQDTFESAVAMSLHLWQPLSFAVESNLGGGDGADKRDWFAGAIAELFEDAWTSAPLSSSTTSTVAEDLLMDTESRLLQIMDDEFDTVVDDGSAYDVASSIVQLWTQCRRGQFAGSEALRQKFEASQGKSVRGAFHAGKAPDADTAWQTDDEDDDDDEDDEGDEDDSRDDDAGGDVNMDEAPALVDGPATRSKPEPEVDEDGFTTVTRKKR</sequence>
<dbReference type="PANTHER" id="PTHR21250">
    <property type="entry name" value="PRE-RRNA-PROCESSING PROTEIN TSR2 HOMOLOG"/>
    <property type="match status" value="1"/>
</dbReference>
<dbReference type="Proteomes" id="UP000031575">
    <property type="component" value="Unassembled WGS sequence"/>
</dbReference>
<proteinExistence type="inferred from homology"/>
<dbReference type="GO" id="GO:0006364">
    <property type="term" value="P:rRNA processing"/>
    <property type="evidence" value="ECO:0007669"/>
    <property type="project" value="UniProtKB-KW"/>
</dbReference>
<keyword evidence="2" id="KW-0698">rRNA processing</keyword>
<comment type="similarity">
    <text evidence="1">Belongs to the TSR2 family.</text>
</comment>
<dbReference type="Pfam" id="PF10273">
    <property type="entry name" value="WGG"/>
    <property type="match status" value="1"/>
</dbReference>
<feature type="compositionally biased region" description="Acidic residues" evidence="3">
    <location>
        <begin position="158"/>
        <end position="182"/>
    </location>
</feature>
<organism evidence="4 5">
    <name type="scientific">Sporothrix brasiliensis 5110</name>
    <dbReference type="NCBI Taxonomy" id="1398154"/>
    <lineage>
        <taxon>Eukaryota</taxon>
        <taxon>Fungi</taxon>
        <taxon>Dikarya</taxon>
        <taxon>Ascomycota</taxon>
        <taxon>Pezizomycotina</taxon>
        <taxon>Sordariomycetes</taxon>
        <taxon>Sordariomycetidae</taxon>
        <taxon>Ophiostomatales</taxon>
        <taxon>Ophiostomataceae</taxon>
        <taxon>Sporothrix</taxon>
    </lineage>
</organism>
<gene>
    <name evidence="4" type="ORF">SPBR_07797</name>
</gene>